<dbReference type="SUPFAM" id="SSF57552">
    <property type="entry name" value="Blood coagulation inhibitor (disintegrin)"/>
    <property type="match status" value="1"/>
</dbReference>
<evidence type="ECO:0000256" key="3">
    <source>
        <dbReference type="PROSITE-ProRule" id="PRU00276"/>
    </source>
</evidence>
<dbReference type="EMBL" id="JAHLQT010033677">
    <property type="protein sequence ID" value="KAG7159277.1"/>
    <property type="molecule type" value="Genomic_DNA"/>
</dbReference>
<dbReference type="GO" id="GO:0004222">
    <property type="term" value="F:metalloendopeptidase activity"/>
    <property type="evidence" value="ECO:0007669"/>
    <property type="project" value="InterPro"/>
</dbReference>
<dbReference type="Proteomes" id="UP000747542">
    <property type="component" value="Unassembled WGS sequence"/>
</dbReference>
<reference evidence="7" key="1">
    <citation type="journal article" date="2021" name="Sci. Adv.">
        <title>The American lobster genome reveals insights on longevity, neural, and immune adaptations.</title>
        <authorList>
            <person name="Polinski J.M."/>
            <person name="Zimin A.V."/>
            <person name="Clark K.F."/>
            <person name="Kohn A.B."/>
            <person name="Sadowski N."/>
            <person name="Timp W."/>
            <person name="Ptitsyn A."/>
            <person name="Khanna P."/>
            <person name="Romanova D.Y."/>
            <person name="Williams P."/>
            <person name="Greenwood S.J."/>
            <person name="Moroz L.L."/>
            <person name="Walt D.R."/>
            <person name="Bodnar A.G."/>
        </authorList>
    </citation>
    <scope>NUCLEOTIDE SEQUENCE</scope>
    <source>
        <strain evidence="7">GMGI-L3</strain>
    </source>
</reference>
<feature type="binding site" evidence="3">
    <location>
        <position position="345"/>
    </location>
    <ligand>
        <name>Zn(2+)</name>
        <dbReference type="ChEBI" id="CHEBI:29105"/>
        <note>catalytic</note>
    </ligand>
</feature>
<proteinExistence type="predicted"/>
<keyword evidence="1" id="KW-0482">Metalloprotease</keyword>
<dbReference type="PROSITE" id="PS50214">
    <property type="entry name" value="DISINTEGRIN_2"/>
    <property type="match status" value="1"/>
</dbReference>
<feature type="binding site" evidence="3">
    <location>
        <position position="351"/>
    </location>
    <ligand>
        <name>Zn(2+)</name>
        <dbReference type="ChEBI" id="CHEBI:29105"/>
        <note>catalytic</note>
    </ligand>
</feature>
<feature type="non-terminal residue" evidence="7">
    <location>
        <position position="1"/>
    </location>
</feature>
<dbReference type="SMART" id="SM00050">
    <property type="entry name" value="DISIN"/>
    <property type="match status" value="1"/>
</dbReference>
<dbReference type="AlphaFoldDB" id="A0A8J5MQ11"/>
<dbReference type="FunFam" id="3.40.390.10:FF:000002">
    <property type="entry name" value="Disintegrin and metalloproteinase domain-containing protein 22"/>
    <property type="match status" value="1"/>
</dbReference>
<feature type="active site" evidence="3">
    <location>
        <position position="342"/>
    </location>
</feature>
<keyword evidence="1" id="KW-0378">Hydrolase</keyword>
<dbReference type="GO" id="GO:0046872">
    <property type="term" value="F:metal ion binding"/>
    <property type="evidence" value="ECO:0007669"/>
    <property type="project" value="UniProtKB-KW"/>
</dbReference>
<dbReference type="SUPFAM" id="SSF55486">
    <property type="entry name" value="Metalloproteases ('zincins'), catalytic domain"/>
    <property type="match status" value="1"/>
</dbReference>
<dbReference type="InterPro" id="IPR001590">
    <property type="entry name" value="Peptidase_M12B"/>
</dbReference>
<comment type="caution">
    <text evidence="7">The sequence shown here is derived from an EMBL/GenBank/DDBJ whole genome shotgun (WGS) entry which is preliminary data.</text>
</comment>
<keyword evidence="4" id="KW-0732">Signal</keyword>
<dbReference type="PANTHER" id="PTHR11905">
    <property type="entry name" value="ADAM A DISINTEGRIN AND METALLOPROTEASE DOMAIN"/>
    <property type="match status" value="1"/>
</dbReference>
<evidence type="ECO:0000259" key="6">
    <source>
        <dbReference type="PROSITE" id="PS50215"/>
    </source>
</evidence>
<evidence type="ECO:0000313" key="7">
    <source>
        <dbReference type="EMBL" id="KAG7159277.1"/>
    </source>
</evidence>
<keyword evidence="1" id="KW-0645">Protease</keyword>
<dbReference type="GO" id="GO:0006509">
    <property type="term" value="P:membrane protein ectodomain proteolysis"/>
    <property type="evidence" value="ECO:0007669"/>
    <property type="project" value="TreeGrafter"/>
</dbReference>
<evidence type="ECO:0000259" key="5">
    <source>
        <dbReference type="PROSITE" id="PS50214"/>
    </source>
</evidence>
<dbReference type="InterPro" id="IPR024079">
    <property type="entry name" value="MetalloPept_cat_dom_sf"/>
</dbReference>
<dbReference type="PROSITE" id="PS50215">
    <property type="entry name" value="ADAM_MEPRO"/>
    <property type="match status" value="1"/>
</dbReference>
<evidence type="ECO:0000256" key="2">
    <source>
        <dbReference type="ARBA" id="ARBA00023157"/>
    </source>
</evidence>
<keyword evidence="8" id="KW-1185">Reference proteome</keyword>
<dbReference type="InterPro" id="IPR001762">
    <property type="entry name" value="Disintegrin_dom"/>
</dbReference>
<dbReference type="InterPro" id="IPR034027">
    <property type="entry name" value="Reprolysin_adamalysin"/>
</dbReference>
<dbReference type="Gene3D" id="3.40.390.10">
    <property type="entry name" value="Collagenase (Catalytic Domain)"/>
    <property type="match status" value="1"/>
</dbReference>
<dbReference type="Pfam" id="PF01421">
    <property type="entry name" value="Reprolysin"/>
    <property type="match status" value="1"/>
</dbReference>
<keyword evidence="3" id="KW-0479">Metal-binding</keyword>
<feature type="signal peptide" evidence="4">
    <location>
        <begin position="1"/>
        <end position="18"/>
    </location>
</feature>
<feature type="domain" description="Disintegrin" evidence="5">
    <location>
        <begin position="398"/>
        <end position="448"/>
    </location>
</feature>
<dbReference type="PANTHER" id="PTHR11905:SF159">
    <property type="entry name" value="ADAM METALLOPROTEASE"/>
    <property type="match status" value="1"/>
</dbReference>
<comment type="caution">
    <text evidence="3">Lacks conserved residue(s) required for the propagation of feature annotation.</text>
</comment>
<dbReference type="CDD" id="cd04269">
    <property type="entry name" value="ZnMc_adamalysin_II_like"/>
    <property type="match status" value="1"/>
</dbReference>
<evidence type="ECO:0000313" key="8">
    <source>
        <dbReference type="Proteomes" id="UP000747542"/>
    </source>
</evidence>
<feature type="domain" description="Peptidase M12B" evidence="6">
    <location>
        <begin position="206"/>
        <end position="391"/>
    </location>
</feature>
<organism evidence="7 8">
    <name type="scientific">Homarus americanus</name>
    <name type="common">American lobster</name>
    <dbReference type="NCBI Taxonomy" id="6706"/>
    <lineage>
        <taxon>Eukaryota</taxon>
        <taxon>Metazoa</taxon>
        <taxon>Ecdysozoa</taxon>
        <taxon>Arthropoda</taxon>
        <taxon>Crustacea</taxon>
        <taxon>Multicrustacea</taxon>
        <taxon>Malacostraca</taxon>
        <taxon>Eumalacostraca</taxon>
        <taxon>Eucarida</taxon>
        <taxon>Decapoda</taxon>
        <taxon>Pleocyemata</taxon>
        <taxon>Astacidea</taxon>
        <taxon>Nephropoidea</taxon>
        <taxon>Nephropidae</taxon>
        <taxon>Homarus</taxon>
    </lineage>
</organism>
<feature type="chain" id="PRO_5035203474" evidence="4">
    <location>
        <begin position="19"/>
        <end position="448"/>
    </location>
</feature>
<feature type="non-terminal residue" evidence="7">
    <location>
        <position position="448"/>
    </location>
</feature>
<evidence type="ECO:0000256" key="4">
    <source>
        <dbReference type="SAM" id="SignalP"/>
    </source>
</evidence>
<dbReference type="InterPro" id="IPR036436">
    <property type="entry name" value="Disintegrin_dom_sf"/>
</dbReference>
<protein>
    <submittedName>
        <fullName evidence="7">Disintegrin and metalloproteinase domain-containing protein 8-like</fullName>
    </submittedName>
</protein>
<name>A0A8J5MQ11_HOMAM</name>
<sequence length="448" mass="48568">NLFVLVLRLGLLVAASHPSNPHTSISPTDEGVLKVSSVIRSTGEYLQTTDTGDFITLAEGSYPLKLISSTSPPDEGSDKSVRVLGVERDAGELLRTTDELRRGGARDTSRDETPLTLEFLSGDHRLVLKASPKVCEYQGVVKGVANSWAALTLCGGVTTTVQKFTGGEDNSGNSSRNKRRKAVAVSHRERRAAFYGGSLWTKDTTRFVELVLVADKSYYDTYGPNTRERCKAIVNIVNAIYRPLGLVVVLVHIEVWKTRDQFQVTNNFKSNLEKLKEYTEQLDVERPDLNYDNIVLITVVDFDGTTVGFATVGGMCSNKDSVSVVQDRSEELGVVAQTMAHEMGHNLAMVHDEDIEDCLCEANKCIMSQTGDKQLLASGFESNSFKCLKNVPTTLVSDSSCGNGVVDPDAGEQCDCGPVEFCDNLCCVAATCRLAVNASCATGSCCDT</sequence>
<keyword evidence="3" id="KW-0862">Zinc</keyword>
<feature type="binding site" evidence="3">
    <location>
        <position position="341"/>
    </location>
    <ligand>
        <name>Zn(2+)</name>
        <dbReference type="ChEBI" id="CHEBI:29105"/>
        <note>catalytic</note>
    </ligand>
</feature>
<gene>
    <name evidence="7" type="primary">ADAM8-L</name>
    <name evidence="7" type="ORF">Hamer_G022561</name>
</gene>
<feature type="disulfide bond" evidence="3">
    <location>
        <begin position="360"/>
        <end position="365"/>
    </location>
</feature>
<evidence type="ECO:0000256" key="1">
    <source>
        <dbReference type="ARBA" id="ARBA00023049"/>
    </source>
</evidence>
<keyword evidence="2 3" id="KW-1015">Disulfide bond</keyword>
<dbReference type="Gene3D" id="4.10.70.10">
    <property type="entry name" value="Disintegrin domain"/>
    <property type="match status" value="1"/>
</dbReference>
<accession>A0A8J5MQ11</accession>